<dbReference type="Gene3D" id="3.30.465.10">
    <property type="match status" value="1"/>
</dbReference>
<comment type="caution">
    <text evidence="2">The sequence shown here is derived from an EMBL/GenBank/DDBJ whole genome shotgun (WGS) entry which is preliminary data.</text>
</comment>
<accession>A0A8E0QWW2</accession>
<evidence type="ECO:0000256" key="1">
    <source>
        <dbReference type="SAM" id="SignalP"/>
    </source>
</evidence>
<evidence type="ECO:0008006" key="4">
    <source>
        <dbReference type="Google" id="ProtNLM"/>
    </source>
</evidence>
<name>A0A8E0QWW2_9EURO</name>
<dbReference type="AlphaFoldDB" id="A0A8E0QWW2"/>
<evidence type="ECO:0000313" key="2">
    <source>
        <dbReference type="EMBL" id="GIC92508.1"/>
    </source>
</evidence>
<dbReference type="EMBL" id="BBXM02000007">
    <property type="protein sequence ID" value="GIC92508.1"/>
    <property type="molecule type" value="Genomic_DNA"/>
</dbReference>
<dbReference type="Proteomes" id="UP000036893">
    <property type="component" value="Unassembled WGS sequence"/>
</dbReference>
<protein>
    <recommendedName>
        <fullName evidence="4">FAD linked oxidase N-terminal domain-containing protein</fullName>
    </recommendedName>
</protein>
<proteinExistence type="predicted"/>
<reference evidence="2" key="2">
    <citation type="submission" date="2021-01" db="EMBL/GenBank/DDBJ databases">
        <title>Pan-genome distribution and transcriptional activeness of fungal secondary metabolism genes in Aspergillus section Fumigati.</title>
        <authorList>
            <person name="Takahashi H."/>
            <person name="Umemura M."/>
            <person name="Ninomiya A."/>
            <person name="Kusuya Y."/>
            <person name="Urayama S."/>
            <person name="Shimizu M."/>
            <person name="Watanabe A."/>
            <person name="Kamei K."/>
            <person name="Yaguchi T."/>
            <person name="Hagiwara D."/>
        </authorList>
    </citation>
    <scope>NUCLEOTIDE SEQUENCE</scope>
    <source>
        <strain evidence="2">IFM 46973</strain>
    </source>
</reference>
<reference evidence="2" key="1">
    <citation type="journal article" date="2015" name="Genome Announc.">
        <title>Draft Genome Sequence of the Pathogenic Filamentous Fungus Aspergillus udagawae Strain IFM 46973T.</title>
        <authorList>
            <person name="Kusuya Y."/>
            <person name="Takahashi-Nakaguchi A."/>
            <person name="Takahashi H."/>
            <person name="Yaguchi T."/>
        </authorList>
    </citation>
    <scope>NUCLEOTIDE SEQUENCE</scope>
    <source>
        <strain evidence="2">IFM 46973</strain>
    </source>
</reference>
<dbReference type="RefSeq" id="XP_043149774.1">
    <property type="nucleotide sequence ID" value="XM_043293839.1"/>
</dbReference>
<feature type="signal peptide" evidence="1">
    <location>
        <begin position="1"/>
        <end position="17"/>
    </location>
</feature>
<feature type="chain" id="PRO_5034840227" description="FAD linked oxidase N-terminal domain-containing protein" evidence="1">
    <location>
        <begin position="18"/>
        <end position="170"/>
    </location>
</feature>
<dbReference type="GeneID" id="66996451"/>
<dbReference type="InterPro" id="IPR016169">
    <property type="entry name" value="FAD-bd_PCMH_sub2"/>
</dbReference>
<gene>
    <name evidence="2" type="ORF">Aud_008974</name>
</gene>
<organism evidence="2 3">
    <name type="scientific">Aspergillus udagawae</name>
    <dbReference type="NCBI Taxonomy" id="91492"/>
    <lineage>
        <taxon>Eukaryota</taxon>
        <taxon>Fungi</taxon>
        <taxon>Dikarya</taxon>
        <taxon>Ascomycota</taxon>
        <taxon>Pezizomycotina</taxon>
        <taxon>Eurotiomycetes</taxon>
        <taxon>Eurotiomycetidae</taxon>
        <taxon>Eurotiales</taxon>
        <taxon>Aspergillaceae</taxon>
        <taxon>Aspergillus</taxon>
        <taxon>Aspergillus subgen. Fumigati</taxon>
    </lineage>
</organism>
<evidence type="ECO:0000313" key="3">
    <source>
        <dbReference type="Proteomes" id="UP000036893"/>
    </source>
</evidence>
<keyword evidence="1" id="KW-0732">Signal</keyword>
<sequence length="170" mass="18134">MHLVVALILAASGITNALNCKCSPSDSCWPSDDDWASLNHTVSGRLIRTVPAAAVCYPDEPNYNLAACTAVLGNWTRSAFHAADPVSVDDPVWSDNSCNPIYPNGTSITGNAHAGQQGCTIGNYPVYVINATESEHIQGGIRFAKQWNLRLNIKNTGHGSDRSINHGSLS</sequence>